<evidence type="ECO:0000313" key="1">
    <source>
        <dbReference type="EMBL" id="ANH83208.1"/>
    </source>
</evidence>
<dbReference type="Proteomes" id="UP000077667">
    <property type="component" value="Chromosome"/>
</dbReference>
<sequence length="59" mass="6624">MNCFLLMNSRVKRFWACLYFLNLTIKGALYERPTGMLGFQAAAQYPAFLGLPVEGSSCL</sequence>
<evidence type="ECO:0000313" key="2">
    <source>
        <dbReference type="Proteomes" id="UP000077667"/>
    </source>
</evidence>
<gene>
    <name evidence="1" type="ORF">A8C56_21490</name>
</gene>
<proteinExistence type="predicted"/>
<dbReference type="EMBL" id="CP015772">
    <property type="protein sequence ID" value="ANH83208.1"/>
    <property type="molecule type" value="Genomic_DNA"/>
</dbReference>
<dbReference type="KEGG" id="nia:A8C56_21490"/>
<keyword evidence="2" id="KW-1185">Reference proteome</keyword>
<dbReference type="AlphaFoldDB" id="A0A1A9I6A6"/>
<protein>
    <submittedName>
        <fullName evidence="1">Uncharacterized protein</fullName>
    </submittedName>
</protein>
<reference evidence="1 2" key="1">
    <citation type="submission" date="2016-05" db="EMBL/GenBank/DDBJ databases">
        <title>Niabella ginsenosidivorans BS26 whole genome sequencing.</title>
        <authorList>
            <person name="Im W.T."/>
            <person name="Siddiqi M.Z."/>
        </authorList>
    </citation>
    <scope>NUCLEOTIDE SEQUENCE [LARGE SCALE GENOMIC DNA]</scope>
    <source>
        <strain evidence="1 2">BS26</strain>
    </source>
</reference>
<organism evidence="1 2">
    <name type="scientific">Niabella ginsenosidivorans</name>
    <dbReference type="NCBI Taxonomy" id="1176587"/>
    <lineage>
        <taxon>Bacteria</taxon>
        <taxon>Pseudomonadati</taxon>
        <taxon>Bacteroidota</taxon>
        <taxon>Chitinophagia</taxon>
        <taxon>Chitinophagales</taxon>
        <taxon>Chitinophagaceae</taxon>
        <taxon>Niabella</taxon>
    </lineage>
</organism>
<accession>A0A1A9I6A6</accession>
<name>A0A1A9I6A6_9BACT</name>